<name>A0AAN8WPZ7_HALRR</name>
<proteinExistence type="inferred from homology"/>
<dbReference type="Pfam" id="PF04502">
    <property type="entry name" value="Saf4_Yju2"/>
    <property type="match status" value="1"/>
</dbReference>
<comment type="similarity">
    <text evidence="1">Belongs to the CWC16 family.</text>
</comment>
<dbReference type="AlphaFoldDB" id="A0AAN8WPZ7"/>
<comment type="caution">
    <text evidence="2">The sequence shown here is derived from an EMBL/GenBank/DDBJ whole genome shotgun (WGS) entry which is preliminary data.</text>
</comment>
<evidence type="ECO:0000313" key="3">
    <source>
        <dbReference type="Proteomes" id="UP001381693"/>
    </source>
</evidence>
<evidence type="ECO:0000256" key="1">
    <source>
        <dbReference type="ARBA" id="ARBA00005595"/>
    </source>
</evidence>
<keyword evidence="3" id="KW-1185">Reference proteome</keyword>
<accession>A0AAN8WPZ7</accession>
<sequence>VTRKFATDAMFKLEHGVGDKEKAKDIEAALEALTDFQASRWQDDYSANRALRQAMRTKRTTEKEQATKDASYNLSVPLFTPNENDIKTAKLLQFTQTKSSDQLLKEKRECIDAQSVFAKLKTKPVSPLVKKAYARQSIEGLITSSQKNFSSTRNNMKPHNLGIVPKKMEAKLKTSSLSENCTESLRDANLNNEYGESSSTSAAYSVSNDSLVSVLGDGKKFEAISGGSSKSEDKQLCCDRSQGLSLVGYDISSSESD</sequence>
<evidence type="ECO:0000313" key="2">
    <source>
        <dbReference type="EMBL" id="KAK7070062.1"/>
    </source>
</evidence>
<dbReference type="EMBL" id="JAXCGZ010015575">
    <property type="protein sequence ID" value="KAK7070062.1"/>
    <property type="molecule type" value="Genomic_DNA"/>
</dbReference>
<protein>
    <submittedName>
        <fullName evidence="2">Uncharacterized protein</fullName>
    </submittedName>
</protein>
<feature type="non-terminal residue" evidence="2">
    <location>
        <position position="1"/>
    </location>
</feature>
<dbReference type="Proteomes" id="UP001381693">
    <property type="component" value="Unassembled WGS sequence"/>
</dbReference>
<dbReference type="GO" id="GO:0000398">
    <property type="term" value="P:mRNA splicing, via spliceosome"/>
    <property type="evidence" value="ECO:0007669"/>
    <property type="project" value="InterPro"/>
</dbReference>
<reference evidence="2 3" key="1">
    <citation type="submission" date="2023-11" db="EMBL/GenBank/DDBJ databases">
        <title>Halocaridina rubra genome assembly.</title>
        <authorList>
            <person name="Smith C."/>
        </authorList>
    </citation>
    <scope>NUCLEOTIDE SEQUENCE [LARGE SCALE GENOMIC DNA]</scope>
    <source>
        <strain evidence="2">EP-1</strain>
        <tissue evidence="2">Whole</tissue>
    </source>
</reference>
<dbReference type="PANTHER" id="PTHR12111">
    <property type="entry name" value="SPLICING FACTOR YJU2"/>
    <property type="match status" value="1"/>
</dbReference>
<gene>
    <name evidence="2" type="ORF">SK128_012140</name>
</gene>
<dbReference type="GO" id="GO:0005684">
    <property type="term" value="C:U2-type spliceosomal complex"/>
    <property type="evidence" value="ECO:0007669"/>
    <property type="project" value="TreeGrafter"/>
</dbReference>
<dbReference type="InterPro" id="IPR007590">
    <property type="entry name" value="Saf4/Yju2"/>
</dbReference>
<dbReference type="PANTHER" id="PTHR12111:SF2">
    <property type="entry name" value="SPLICING FACTOR YJU2B-RELATED"/>
    <property type="match status" value="1"/>
</dbReference>
<dbReference type="GO" id="GO:0071014">
    <property type="term" value="C:post-mRNA release spliceosomal complex"/>
    <property type="evidence" value="ECO:0007669"/>
    <property type="project" value="TreeGrafter"/>
</dbReference>
<organism evidence="2 3">
    <name type="scientific">Halocaridina rubra</name>
    <name type="common">Hawaiian red shrimp</name>
    <dbReference type="NCBI Taxonomy" id="373956"/>
    <lineage>
        <taxon>Eukaryota</taxon>
        <taxon>Metazoa</taxon>
        <taxon>Ecdysozoa</taxon>
        <taxon>Arthropoda</taxon>
        <taxon>Crustacea</taxon>
        <taxon>Multicrustacea</taxon>
        <taxon>Malacostraca</taxon>
        <taxon>Eumalacostraca</taxon>
        <taxon>Eucarida</taxon>
        <taxon>Decapoda</taxon>
        <taxon>Pleocyemata</taxon>
        <taxon>Caridea</taxon>
        <taxon>Atyoidea</taxon>
        <taxon>Atyidae</taxon>
        <taxon>Halocaridina</taxon>
    </lineage>
</organism>